<keyword evidence="1" id="KW-0732">Signal</keyword>
<feature type="signal peptide" evidence="1">
    <location>
        <begin position="1"/>
        <end position="28"/>
    </location>
</feature>
<proteinExistence type="predicted"/>
<dbReference type="AlphaFoldDB" id="A0A4P6DVA1"/>
<feature type="chain" id="PRO_5039290871" evidence="1">
    <location>
        <begin position="29"/>
        <end position="70"/>
    </location>
</feature>
<dbReference type="KEGG" id="bgx:ESN35_06710"/>
<organism evidence="2 3">
    <name type="scientific">Bifidobacterium pullorum subsp. gallinarum</name>
    <dbReference type="NCBI Taxonomy" id="78344"/>
    <lineage>
        <taxon>Bacteria</taxon>
        <taxon>Bacillati</taxon>
        <taxon>Actinomycetota</taxon>
        <taxon>Actinomycetes</taxon>
        <taxon>Bifidobacteriales</taxon>
        <taxon>Bifidobacteriaceae</taxon>
        <taxon>Bifidobacterium</taxon>
    </lineage>
</organism>
<protein>
    <submittedName>
        <fullName evidence="2">Uncharacterized protein</fullName>
    </submittedName>
</protein>
<dbReference type="EMBL" id="CP035464">
    <property type="protein sequence ID" value="QAY33127.1"/>
    <property type="molecule type" value="Genomic_DNA"/>
</dbReference>
<accession>A0A4P6DVA1</accession>
<dbReference type="RefSeq" id="WP_129237630.1">
    <property type="nucleotide sequence ID" value="NZ_CP035464.1"/>
</dbReference>
<sequence length="70" mass="7450">MTVTVIILATVAALALALTLALTCGTVASEPSIEWEGDVTLEDTRRVHCVRFRDGGVSCDWSRADGSDNL</sequence>
<evidence type="ECO:0000256" key="1">
    <source>
        <dbReference type="SAM" id="SignalP"/>
    </source>
</evidence>
<reference evidence="2 3" key="1">
    <citation type="submission" date="2019-01" db="EMBL/GenBank/DDBJ databases">
        <title>Complete genome sequence of Bifidobacterium gallinarum CACC 514.</title>
        <authorList>
            <person name="Jung M."/>
        </authorList>
    </citation>
    <scope>NUCLEOTIDE SEQUENCE [LARGE SCALE GENOMIC DNA]</scope>
    <source>
        <strain evidence="2 3">CACC 514</strain>
    </source>
</reference>
<evidence type="ECO:0000313" key="2">
    <source>
        <dbReference type="EMBL" id="QAY33127.1"/>
    </source>
</evidence>
<evidence type="ECO:0000313" key="3">
    <source>
        <dbReference type="Proteomes" id="UP000293589"/>
    </source>
</evidence>
<name>A0A4P6DVA1_9BIFI</name>
<dbReference type="Proteomes" id="UP000293589">
    <property type="component" value="Chromosome"/>
</dbReference>
<gene>
    <name evidence="2" type="ORF">ESN35_06710</name>
</gene>